<dbReference type="Proteomes" id="UP001222800">
    <property type="component" value="Chromosome"/>
</dbReference>
<evidence type="ECO:0000259" key="9">
    <source>
        <dbReference type="PROSITE" id="PS51352"/>
    </source>
</evidence>
<dbReference type="NCBIfam" id="TIGR01068">
    <property type="entry name" value="thioredoxin"/>
    <property type="match status" value="1"/>
</dbReference>
<dbReference type="CDD" id="cd02947">
    <property type="entry name" value="TRX_family"/>
    <property type="match status" value="1"/>
</dbReference>
<keyword evidence="3" id="KW-0813">Transport</keyword>
<dbReference type="SUPFAM" id="SSF52833">
    <property type="entry name" value="Thioredoxin-like"/>
    <property type="match status" value="1"/>
</dbReference>
<accession>A0ABY8EHJ1</accession>
<dbReference type="Gene3D" id="3.40.30.10">
    <property type="entry name" value="Glutaredoxin"/>
    <property type="match status" value="1"/>
</dbReference>
<dbReference type="InterPro" id="IPR005746">
    <property type="entry name" value="Thioredoxin"/>
</dbReference>
<keyword evidence="5" id="KW-1015">Disulfide bond</keyword>
<keyword evidence="6" id="KW-0676">Redox-active center</keyword>
<dbReference type="PANTHER" id="PTHR45663">
    <property type="entry name" value="GEO12009P1"/>
    <property type="match status" value="1"/>
</dbReference>
<dbReference type="InterPro" id="IPR017937">
    <property type="entry name" value="Thioredoxin_CS"/>
</dbReference>
<evidence type="ECO:0000256" key="6">
    <source>
        <dbReference type="ARBA" id="ARBA00023284"/>
    </source>
</evidence>
<sequence>MIKVVNTNNFNEEVENNDGVVVVDFFAEWCGPCKMLAPVFKDLDEEIGDKVKFIKIDIDKDINLAEKFQITSVPTMIVFKDGKPVDTIMGFRPKDMIKSQIETHL</sequence>
<dbReference type="PROSITE" id="PS51352">
    <property type="entry name" value="THIOREDOXIN_2"/>
    <property type="match status" value="1"/>
</dbReference>
<dbReference type="PIRSF" id="PIRSF000077">
    <property type="entry name" value="Thioredoxin"/>
    <property type="match status" value="1"/>
</dbReference>
<dbReference type="RefSeq" id="WP_277732941.1">
    <property type="nucleotide sequence ID" value="NZ_CP120733.1"/>
</dbReference>
<dbReference type="PRINTS" id="PR00421">
    <property type="entry name" value="THIOREDOXIN"/>
</dbReference>
<protein>
    <recommendedName>
        <fullName evidence="2 7">Thioredoxin</fullName>
    </recommendedName>
</protein>
<organism evidence="10 11">
    <name type="scientific">Tepidibacter hydrothermalis</name>
    <dbReference type="NCBI Taxonomy" id="3036126"/>
    <lineage>
        <taxon>Bacteria</taxon>
        <taxon>Bacillati</taxon>
        <taxon>Bacillota</taxon>
        <taxon>Clostridia</taxon>
        <taxon>Peptostreptococcales</taxon>
        <taxon>Peptostreptococcaceae</taxon>
        <taxon>Tepidibacter</taxon>
    </lineage>
</organism>
<evidence type="ECO:0000313" key="11">
    <source>
        <dbReference type="Proteomes" id="UP001222800"/>
    </source>
</evidence>
<evidence type="ECO:0000256" key="5">
    <source>
        <dbReference type="ARBA" id="ARBA00023157"/>
    </source>
</evidence>
<proteinExistence type="inferred from homology"/>
<keyword evidence="4" id="KW-0249">Electron transport</keyword>
<evidence type="ECO:0000256" key="4">
    <source>
        <dbReference type="ARBA" id="ARBA00022982"/>
    </source>
</evidence>
<dbReference type="InterPro" id="IPR013766">
    <property type="entry name" value="Thioredoxin_domain"/>
</dbReference>
<keyword evidence="11" id="KW-1185">Reference proteome</keyword>
<gene>
    <name evidence="10" type="primary">trxA</name>
    <name evidence="10" type="ORF">P4S50_02570</name>
</gene>
<dbReference type="PROSITE" id="PS00194">
    <property type="entry name" value="THIOREDOXIN_1"/>
    <property type="match status" value="1"/>
</dbReference>
<reference evidence="10 11" key="1">
    <citation type="submission" date="2023-03" db="EMBL/GenBank/DDBJ databases">
        <title>Complete genome sequence of Tepidibacter sp. SWIR-1, isolated from a deep-sea hydrothermal vent.</title>
        <authorList>
            <person name="Li X."/>
        </authorList>
    </citation>
    <scope>NUCLEOTIDE SEQUENCE [LARGE SCALE GENOMIC DNA]</scope>
    <source>
        <strain evidence="10 11">SWIR-1</strain>
    </source>
</reference>
<dbReference type="EMBL" id="CP120733">
    <property type="protein sequence ID" value="WFD10977.1"/>
    <property type="molecule type" value="Genomic_DNA"/>
</dbReference>
<evidence type="ECO:0000256" key="8">
    <source>
        <dbReference type="PIRNR" id="PIRNR000077"/>
    </source>
</evidence>
<evidence type="ECO:0000313" key="10">
    <source>
        <dbReference type="EMBL" id="WFD10977.1"/>
    </source>
</evidence>
<name>A0ABY8EHJ1_9FIRM</name>
<evidence type="ECO:0000256" key="2">
    <source>
        <dbReference type="ARBA" id="ARBA00020570"/>
    </source>
</evidence>
<feature type="domain" description="Thioredoxin" evidence="9">
    <location>
        <begin position="1"/>
        <end position="105"/>
    </location>
</feature>
<dbReference type="InterPro" id="IPR036249">
    <property type="entry name" value="Thioredoxin-like_sf"/>
</dbReference>
<dbReference type="Pfam" id="PF00085">
    <property type="entry name" value="Thioredoxin"/>
    <property type="match status" value="1"/>
</dbReference>
<comment type="similarity">
    <text evidence="1 8">Belongs to the thioredoxin family.</text>
</comment>
<evidence type="ECO:0000256" key="1">
    <source>
        <dbReference type="ARBA" id="ARBA00008987"/>
    </source>
</evidence>
<dbReference type="PANTHER" id="PTHR45663:SF11">
    <property type="entry name" value="GEO12009P1"/>
    <property type="match status" value="1"/>
</dbReference>
<evidence type="ECO:0000256" key="3">
    <source>
        <dbReference type="ARBA" id="ARBA00022448"/>
    </source>
</evidence>
<evidence type="ECO:0000256" key="7">
    <source>
        <dbReference type="NCBIfam" id="TIGR01068"/>
    </source>
</evidence>